<keyword evidence="6 7" id="KW-0472">Membrane</keyword>
<dbReference type="PANTHER" id="PTHR43867:SF2">
    <property type="entry name" value="CELLULOSE SYNTHASE CATALYTIC SUBUNIT A [UDP-FORMING]"/>
    <property type="match status" value="1"/>
</dbReference>
<dbReference type="PANTHER" id="PTHR43867">
    <property type="entry name" value="CELLULOSE SYNTHASE CATALYTIC SUBUNIT A [UDP-FORMING]"/>
    <property type="match status" value="1"/>
</dbReference>
<evidence type="ECO:0000313" key="10">
    <source>
        <dbReference type="Proteomes" id="UP000625316"/>
    </source>
</evidence>
<keyword evidence="3" id="KW-0808">Transferase</keyword>
<feature type="transmembrane region" description="Helical" evidence="7">
    <location>
        <begin position="431"/>
        <end position="453"/>
    </location>
</feature>
<evidence type="ECO:0000256" key="7">
    <source>
        <dbReference type="SAM" id="Phobius"/>
    </source>
</evidence>
<evidence type="ECO:0000256" key="6">
    <source>
        <dbReference type="ARBA" id="ARBA00023136"/>
    </source>
</evidence>
<dbReference type="PRINTS" id="PR01439">
    <property type="entry name" value="CELLSNTHASEA"/>
</dbReference>
<feature type="transmembrane region" description="Helical" evidence="7">
    <location>
        <begin position="465"/>
        <end position="483"/>
    </location>
</feature>
<accession>A0A928VRY8</accession>
<feature type="transmembrane region" description="Helical" evidence="7">
    <location>
        <begin position="63"/>
        <end position="86"/>
    </location>
</feature>
<feature type="transmembrane region" description="Helical" evidence="7">
    <location>
        <begin position="98"/>
        <end position="116"/>
    </location>
</feature>
<evidence type="ECO:0000256" key="5">
    <source>
        <dbReference type="ARBA" id="ARBA00022989"/>
    </source>
</evidence>
<dbReference type="InterPro" id="IPR005150">
    <property type="entry name" value="Cellulose_synth"/>
</dbReference>
<gene>
    <name evidence="9" type="ORF">IQ266_14865</name>
</gene>
<keyword evidence="4 7" id="KW-0812">Transmembrane</keyword>
<sequence>MLDAPPPAKPQIVSPSPVRVRLPLLLLLGSTLLFLGIELATWAQQGELAAIVHQFTRLFAPLVSAPMLAGHYLIAPTVILFISTWLITRIFSPQPQTWSRRIVVALMLILIVRYLIWRTFTLNLDDVLSSTLSLGLFAAELLGLASSSIQLFLLFKVRDRRHQADQLALDVAAGHYQPSIDVLIPTYDEPAFILRRTVIGAQAMDYPNYQIHLLDDTRRPEIQALAAELGCAYITRPDNRHAKAGNLNHAIAQTQGELITCFDADFIPTRNFLQRTVGFFQDPEIALVQTPQSFYNPDPIARNLGLENILTPEEEVFYRQIQPMRDAAGSVVCAGTSFVLRRSAIEATGGFVTDSLSEDYFTAINLAAQGYRVVYLNEKLSAGLAAENIAAHAVQRLRWARGTLQAFFIKTNPLTIPGLTWIQRLGHFEGILHWFTTFSRAYFLLMPLAYAFWGIVPIKTNGAELLYFFIPFYLTQLTVFAWLNGRSRSAFLSDIYSLVLLFPLLVTVFQALLQPFSKGFQVTPKGTSSNQFIFNWHLAWPLILLFTLNAYSLWHTLGMCLYQANIQNVDAAITHVQGLDLGWIWSAYNLAMIGIALMILVDVPRPDPHEYFALRRVAKLTLNHQIYWGTTSMISELGCRIHLTQGEFPPISAQLPLPLRLEIPEANLDIDAIAIAQCGETQPPTIQLQFMPLALTQHRRLIELLFCRPGQWQHHNSPGEFKSLWLLLNVLFRPQILVRQRRRKAIAVGQV</sequence>
<proteinExistence type="predicted"/>
<keyword evidence="5 7" id="KW-1133">Transmembrane helix</keyword>
<feature type="domain" description="Glycosyltransferase 2-like" evidence="8">
    <location>
        <begin position="182"/>
        <end position="347"/>
    </location>
</feature>
<dbReference type="InterPro" id="IPR001173">
    <property type="entry name" value="Glyco_trans_2-like"/>
</dbReference>
<reference evidence="9" key="1">
    <citation type="submission" date="2020-10" db="EMBL/GenBank/DDBJ databases">
        <authorList>
            <person name="Castelo-Branco R."/>
            <person name="Eusebio N."/>
            <person name="Adriana R."/>
            <person name="Vieira A."/>
            <person name="Brugerolle De Fraissinette N."/>
            <person name="Rezende De Castro R."/>
            <person name="Schneider M.P."/>
            <person name="Vasconcelos V."/>
            <person name="Leao P.N."/>
        </authorList>
    </citation>
    <scope>NUCLEOTIDE SEQUENCE</scope>
    <source>
        <strain evidence="9">LEGE 11480</strain>
    </source>
</reference>
<dbReference type="Proteomes" id="UP000625316">
    <property type="component" value="Unassembled WGS sequence"/>
</dbReference>
<feature type="transmembrane region" description="Helical" evidence="7">
    <location>
        <begin position="533"/>
        <end position="554"/>
    </location>
</feature>
<dbReference type="Gene3D" id="3.90.550.10">
    <property type="entry name" value="Spore Coat Polysaccharide Biosynthesis Protein SpsA, Chain A"/>
    <property type="match status" value="1"/>
</dbReference>
<organism evidence="9 10">
    <name type="scientific">Romeriopsis navalis LEGE 11480</name>
    <dbReference type="NCBI Taxonomy" id="2777977"/>
    <lineage>
        <taxon>Bacteria</taxon>
        <taxon>Bacillati</taxon>
        <taxon>Cyanobacteriota</taxon>
        <taxon>Cyanophyceae</taxon>
        <taxon>Leptolyngbyales</taxon>
        <taxon>Leptolyngbyaceae</taxon>
        <taxon>Romeriopsis</taxon>
        <taxon>Romeriopsis navalis</taxon>
    </lineage>
</organism>
<keyword evidence="10" id="KW-1185">Reference proteome</keyword>
<evidence type="ECO:0000256" key="2">
    <source>
        <dbReference type="ARBA" id="ARBA00022676"/>
    </source>
</evidence>
<evidence type="ECO:0000259" key="8">
    <source>
        <dbReference type="Pfam" id="PF00535"/>
    </source>
</evidence>
<dbReference type="InterPro" id="IPR003919">
    <property type="entry name" value="Cell_synth_A"/>
</dbReference>
<feature type="transmembrane region" description="Helical" evidence="7">
    <location>
        <begin position="136"/>
        <end position="155"/>
    </location>
</feature>
<dbReference type="GO" id="GO:0035438">
    <property type="term" value="F:cyclic-di-GMP binding"/>
    <property type="evidence" value="ECO:0007669"/>
    <property type="project" value="InterPro"/>
</dbReference>
<name>A0A928VRY8_9CYAN</name>
<dbReference type="GO" id="GO:0012505">
    <property type="term" value="C:endomembrane system"/>
    <property type="evidence" value="ECO:0007669"/>
    <property type="project" value="UniProtKB-SubCell"/>
</dbReference>
<protein>
    <submittedName>
        <fullName evidence="9">Glycosyltransferase</fullName>
    </submittedName>
</protein>
<dbReference type="EMBL" id="JADEXQ010000050">
    <property type="protein sequence ID" value="MBE9031014.1"/>
    <property type="molecule type" value="Genomic_DNA"/>
</dbReference>
<dbReference type="InterPro" id="IPR050321">
    <property type="entry name" value="Glycosyltr_2/OpgH_subfam"/>
</dbReference>
<evidence type="ECO:0000256" key="4">
    <source>
        <dbReference type="ARBA" id="ARBA00022692"/>
    </source>
</evidence>
<comment type="caution">
    <text evidence="9">The sequence shown here is derived from an EMBL/GenBank/DDBJ whole genome shotgun (WGS) entry which is preliminary data.</text>
</comment>
<feature type="transmembrane region" description="Helical" evidence="7">
    <location>
        <begin position="24"/>
        <end position="43"/>
    </location>
</feature>
<evidence type="ECO:0000256" key="1">
    <source>
        <dbReference type="ARBA" id="ARBA00004127"/>
    </source>
</evidence>
<dbReference type="GO" id="GO:0016760">
    <property type="term" value="F:cellulose synthase (UDP-forming) activity"/>
    <property type="evidence" value="ECO:0007669"/>
    <property type="project" value="InterPro"/>
</dbReference>
<dbReference type="GO" id="GO:0030244">
    <property type="term" value="P:cellulose biosynthetic process"/>
    <property type="evidence" value="ECO:0007669"/>
    <property type="project" value="InterPro"/>
</dbReference>
<evidence type="ECO:0000256" key="3">
    <source>
        <dbReference type="ARBA" id="ARBA00022679"/>
    </source>
</evidence>
<dbReference type="Pfam" id="PF03552">
    <property type="entry name" value="Cellulose_synt"/>
    <property type="match status" value="1"/>
</dbReference>
<evidence type="ECO:0000313" key="9">
    <source>
        <dbReference type="EMBL" id="MBE9031014.1"/>
    </source>
</evidence>
<dbReference type="InterPro" id="IPR029044">
    <property type="entry name" value="Nucleotide-diphossugar_trans"/>
</dbReference>
<dbReference type="Pfam" id="PF00535">
    <property type="entry name" value="Glycos_transf_2"/>
    <property type="match status" value="1"/>
</dbReference>
<dbReference type="AlphaFoldDB" id="A0A928VRY8"/>
<dbReference type="CDD" id="cd06421">
    <property type="entry name" value="CESA_CelA_like"/>
    <property type="match status" value="1"/>
</dbReference>
<dbReference type="GO" id="GO:0005886">
    <property type="term" value="C:plasma membrane"/>
    <property type="evidence" value="ECO:0007669"/>
    <property type="project" value="TreeGrafter"/>
</dbReference>
<feature type="transmembrane region" description="Helical" evidence="7">
    <location>
        <begin position="495"/>
        <end position="513"/>
    </location>
</feature>
<dbReference type="SUPFAM" id="SSF53448">
    <property type="entry name" value="Nucleotide-diphospho-sugar transferases"/>
    <property type="match status" value="1"/>
</dbReference>
<comment type="subcellular location">
    <subcellularLocation>
        <location evidence="1">Endomembrane system</location>
        <topology evidence="1">Multi-pass membrane protein</topology>
    </subcellularLocation>
</comment>
<dbReference type="GO" id="GO:0006011">
    <property type="term" value="P:UDP-alpha-D-glucose metabolic process"/>
    <property type="evidence" value="ECO:0007669"/>
    <property type="project" value="InterPro"/>
</dbReference>
<feature type="transmembrane region" description="Helical" evidence="7">
    <location>
        <begin position="581"/>
        <end position="601"/>
    </location>
</feature>
<keyword evidence="2" id="KW-0328">Glycosyltransferase</keyword>